<dbReference type="CDD" id="cd00075">
    <property type="entry name" value="HATPase"/>
    <property type="match status" value="1"/>
</dbReference>
<dbReference type="Pfam" id="PF02518">
    <property type="entry name" value="HATPase_c"/>
    <property type="match status" value="1"/>
</dbReference>
<dbReference type="PROSITE" id="PS50109">
    <property type="entry name" value="HIS_KIN"/>
    <property type="match status" value="1"/>
</dbReference>
<evidence type="ECO:0000256" key="1">
    <source>
        <dbReference type="ARBA" id="ARBA00000085"/>
    </source>
</evidence>
<evidence type="ECO:0000256" key="2">
    <source>
        <dbReference type="ARBA" id="ARBA00012438"/>
    </source>
</evidence>
<dbReference type="SMART" id="SM00387">
    <property type="entry name" value="HATPase_c"/>
    <property type="match status" value="1"/>
</dbReference>
<keyword evidence="3" id="KW-0808">Transferase</keyword>
<accession>A0ABW3WDG0</accession>
<keyword evidence="5 8" id="KW-0418">Kinase</keyword>
<evidence type="ECO:0000256" key="6">
    <source>
        <dbReference type="ARBA" id="ARBA00022840"/>
    </source>
</evidence>
<dbReference type="GO" id="GO:0016301">
    <property type="term" value="F:kinase activity"/>
    <property type="evidence" value="ECO:0007669"/>
    <property type="project" value="UniProtKB-KW"/>
</dbReference>
<keyword evidence="4" id="KW-0547">Nucleotide-binding</keyword>
<feature type="domain" description="Histidine kinase" evidence="7">
    <location>
        <begin position="119"/>
        <end position="341"/>
    </location>
</feature>
<evidence type="ECO:0000256" key="5">
    <source>
        <dbReference type="ARBA" id="ARBA00022777"/>
    </source>
</evidence>
<keyword evidence="6" id="KW-0067">ATP-binding</keyword>
<sequence length="378" mass="40785">MTPSIIDLFNRLTDGLAVIATDGAVRFANEGIRKLMPIVLGETFPHASIAANIDQACAGHLNLPHRFETDFVFDHHVATPDRLEVHLVRSPAGNDLVVVVRNLTESSLYETTIANLSALIDNALAAPLVQFSEQLSDLVADTSEPTLGPIALLARRERLVLQGLDITRQLKALAGIAQLSAGRPILGEDRIILESWLDETLSRHDAKAKSRSQRLLLQSATGLLPTVYGSTYWLGMALDACIDNAICHSGHGTDIALSACGIGNYVRITLRNQGYGLQPALLRRRLANPLMRGKAASDERPGLGLGLPLARKVVELHGGRLVLEQELDGFVTCIIELPAGTSPLPSQDMNVAQAQRYANDLVRLLSDRNTAAAERASS</sequence>
<organism evidence="8 9">
    <name type="scientific">Thauera mechernichensis</name>
    <dbReference type="NCBI Taxonomy" id="82788"/>
    <lineage>
        <taxon>Bacteria</taxon>
        <taxon>Pseudomonadati</taxon>
        <taxon>Pseudomonadota</taxon>
        <taxon>Betaproteobacteria</taxon>
        <taxon>Rhodocyclales</taxon>
        <taxon>Zoogloeaceae</taxon>
        <taxon>Thauera</taxon>
    </lineage>
</organism>
<dbReference type="EC" id="2.7.13.3" evidence="2"/>
<dbReference type="RefSeq" id="WP_277832512.1">
    <property type="nucleotide sequence ID" value="NZ_JARQZE010000005.1"/>
</dbReference>
<dbReference type="PRINTS" id="PR00344">
    <property type="entry name" value="BCTRLSENSOR"/>
</dbReference>
<dbReference type="InterPro" id="IPR004358">
    <property type="entry name" value="Sig_transdc_His_kin-like_C"/>
</dbReference>
<dbReference type="EMBL" id="JBHTMC010000020">
    <property type="protein sequence ID" value="MFD1263961.1"/>
    <property type="molecule type" value="Genomic_DNA"/>
</dbReference>
<dbReference type="InterPro" id="IPR003594">
    <property type="entry name" value="HATPase_dom"/>
</dbReference>
<proteinExistence type="predicted"/>
<evidence type="ECO:0000259" key="7">
    <source>
        <dbReference type="PROSITE" id="PS50109"/>
    </source>
</evidence>
<evidence type="ECO:0000313" key="8">
    <source>
        <dbReference type="EMBL" id="MFD1263961.1"/>
    </source>
</evidence>
<dbReference type="InterPro" id="IPR050980">
    <property type="entry name" value="2C_sensor_his_kinase"/>
</dbReference>
<evidence type="ECO:0000313" key="9">
    <source>
        <dbReference type="Proteomes" id="UP001597158"/>
    </source>
</evidence>
<keyword evidence="9" id="KW-1185">Reference proteome</keyword>
<protein>
    <recommendedName>
        <fullName evidence="2">histidine kinase</fullName>
        <ecNumber evidence="2">2.7.13.3</ecNumber>
    </recommendedName>
</protein>
<dbReference type="SUPFAM" id="SSF55874">
    <property type="entry name" value="ATPase domain of HSP90 chaperone/DNA topoisomerase II/histidine kinase"/>
    <property type="match status" value="1"/>
</dbReference>
<dbReference type="InterPro" id="IPR005467">
    <property type="entry name" value="His_kinase_dom"/>
</dbReference>
<gene>
    <name evidence="8" type="ORF">ACFQ4M_10225</name>
</gene>
<dbReference type="PANTHER" id="PTHR44936">
    <property type="entry name" value="SENSOR PROTEIN CREC"/>
    <property type="match status" value="1"/>
</dbReference>
<name>A0ABW3WDG0_9RHOO</name>
<dbReference type="Gene3D" id="3.30.565.10">
    <property type="entry name" value="Histidine kinase-like ATPase, C-terminal domain"/>
    <property type="match status" value="1"/>
</dbReference>
<reference evidence="9" key="1">
    <citation type="journal article" date="2019" name="Int. J. Syst. Evol. Microbiol.">
        <title>The Global Catalogue of Microorganisms (GCM) 10K type strain sequencing project: providing services to taxonomists for standard genome sequencing and annotation.</title>
        <authorList>
            <consortium name="The Broad Institute Genomics Platform"/>
            <consortium name="The Broad Institute Genome Sequencing Center for Infectious Disease"/>
            <person name="Wu L."/>
            <person name="Ma J."/>
        </authorList>
    </citation>
    <scope>NUCLEOTIDE SEQUENCE [LARGE SCALE GENOMIC DNA]</scope>
    <source>
        <strain evidence="9">CCUG 48884</strain>
    </source>
</reference>
<comment type="catalytic activity">
    <reaction evidence="1">
        <text>ATP + protein L-histidine = ADP + protein N-phospho-L-histidine.</text>
        <dbReference type="EC" id="2.7.13.3"/>
    </reaction>
</comment>
<dbReference type="PANTHER" id="PTHR44936:SF10">
    <property type="entry name" value="SENSOR PROTEIN RSTB"/>
    <property type="match status" value="1"/>
</dbReference>
<dbReference type="Proteomes" id="UP001597158">
    <property type="component" value="Unassembled WGS sequence"/>
</dbReference>
<evidence type="ECO:0000256" key="3">
    <source>
        <dbReference type="ARBA" id="ARBA00022679"/>
    </source>
</evidence>
<evidence type="ECO:0000256" key="4">
    <source>
        <dbReference type="ARBA" id="ARBA00022741"/>
    </source>
</evidence>
<comment type="caution">
    <text evidence="8">The sequence shown here is derived from an EMBL/GenBank/DDBJ whole genome shotgun (WGS) entry which is preliminary data.</text>
</comment>
<dbReference type="InterPro" id="IPR036890">
    <property type="entry name" value="HATPase_C_sf"/>
</dbReference>